<dbReference type="InterPro" id="IPR003879">
    <property type="entry name" value="Butyrophylin_SPRY"/>
</dbReference>
<dbReference type="SUPFAM" id="SSF57845">
    <property type="entry name" value="B-box zinc-binding domain"/>
    <property type="match status" value="1"/>
</dbReference>
<dbReference type="InterPro" id="IPR001870">
    <property type="entry name" value="B30.2/SPRY"/>
</dbReference>
<accession>A0A6J2W594</accession>
<dbReference type="Gene3D" id="3.30.160.60">
    <property type="entry name" value="Classic Zinc Finger"/>
    <property type="match status" value="1"/>
</dbReference>
<dbReference type="InterPro" id="IPR000315">
    <property type="entry name" value="Znf_B-box"/>
</dbReference>
<dbReference type="AlphaFoldDB" id="A0A6J2W594"/>
<dbReference type="Proteomes" id="UP000504632">
    <property type="component" value="Chromosome 9"/>
</dbReference>
<feature type="domain" description="B box-type" evidence="7">
    <location>
        <begin position="84"/>
        <end position="125"/>
    </location>
</feature>
<sequence>MASQSSEEDFSCPVCYDVFKDPVLLSCSHSVCKVCLQKFWEKKGTQECPVCRRRSSKPEPPANLVLKNLCEAFLQGKIQTASSGSEEFCSLHNEKLKLFCLEDKQPVCVVCQTSKKHTNHRFCPIDEAAHDSREELKTALKPLQEKLEIFKKVKVTCDKTTEHIKTQAKNTERQIKEEFEKLHQFLRDEETARMTALREEEEQKSQMMKEKIEEMSREISSLSDTIRAIEEKIKAKDITFLKERTPIKKGSQECPCTLQDPQMISGALINVAKHLGNLKFRVWEKMQDIVQYTPVILDPNTAGPWNILSEDLTSVRYSDKKQQIPDNPERFDWYLCVLGSEGFNSGTHCWDVDVGENTSWSLGVTTESNQRKGDTFSKTGVWRVRYMDGEYDSLASGGPYVPLRVNNKLQRIRVELDWDRGKLSFSDPLNNTHLRTFTHTFTERMFPYFYSHCKLSPLRVLPVKCCVSVKQHS</sequence>
<dbReference type="SMART" id="SM00589">
    <property type="entry name" value="PRY"/>
    <property type="match status" value="1"/>
</dbReference>
<evidence type="ECO:0000256" key="1">
    <source>
        <dbReference type="ARBA" id="ARBA00022723"/>
    </source>
</evidence>
<keyword evidence="3" id="KW-0862">Zinc</keyword>
<dbReference type="CDD" id="cd12893">
    <property type="entry name" value="SPRY_PRY_TRIM35"/>
    <property type="match status" value="1"/>
</dbReference>
<dbReference type="PROSITE" id="PS50188">
    <property type="entry name" value="B302_SPRY"/>
    <property type="match status" value="1"/>
</dbReference>
<dbReference type="InterPro" id="IPR001841">
    <property type="entry name" value="Znf_RING"/>
</dbReference>
<evidence type="ECO:0000256" key="4">
    <source>
        <dbReference type="PROSITE-ProRule" id="PRU00024"/>
    </source>
</evidence>
<feature type="domain" description="B30.2/SPRY" evidence="8">
    <location>
        <begin position="275"/>
        <end position="467"/>
    </location>
</feature>
<dbReference type="PROSITE" id="PS00518">
    <property type="entry name" value="ZF_RING_1"/>
    <property type="match status" value="1"/>
</dbReference>
<dbReference type="SMART" id="SM00449">
    <property type="entry name" value="SPRY"/>
    <property type="match status" value="1"/>
</dbReference>
<dbReference type="InterPro" id="IPR050143">
    <property type="entry name" value="TRIM/RBCC"/>
</dbReference>
<gene>
    <name evidence="10" type="primary">LOC115820002</name>
</gene>
<dbReference type="Pfam" id="PF00622">
    <property type="entry name" value="SPRY"/>
    <property type="match status" value="1"/>
</dbReference>
<evidence type="ECO:0000256" key="3">
    <source>
        <dbReference type="ARBA" id="ARBA00022833"/>
    </source>
</evidence>
<dbReference type="OrthoDB" id="6105938at2759"/>
<dbReference type="RefSeq" id="XP_030639297.1">
    <property type="nucleotide sequence ID" value="XM_030783437.1"/>
</dbReference>
<dbReference type="PRINTS" id="PR01407">
    <property type="entry name" value="BUTYPHLNCDUF"/>
</dbReference>
<dbReference type="FunFam" id="2.60.120.920:FF:000004">
    <property type="entry name" value="Butyrophilin subfamily 1 member A1"/>
    <property type="match status" value="1"/>
</dbReference>
<dbReference type="SUPFAM" id="SSF57850">
    <property type="entry name" value="RING/U-box"/>
    <property type="match status" value="1"/>
</dbReference>
<feature type="domain" description="RING-type" evidence="6">
    <location>
        <begin position="12"/>
        <end position="52"/>
    </location>
</feature>
<keyword evidence="5" id="KW-0175">Coiled coil</keyword>
<reference evidence="10" key="1">
    <citation type="submission" date="2025-08" db="UniProtKB">
        <authorList>
            <consortium name="RefSeq"/>
        </authorList>
    </citation>
    <scope>IDENTIFICATION</scope>
</reference>
<evidence type="ECO:0000313" key="10">
    <source>
        <dbReference type="RefSeq" id="XP_030639297.1"/>
    </source>
</evidence>
<proteinExistence type="predicted"/>
<dbReference type="InterPro" id="IPR017907">
    <property type="entry name" value="Znf_RING_CS"/>
</dbReference>
<dbReference type="PROSITE" id="PS50119">
    <property type="entry name" value="ZF_BBOX"/>
    <property type="match status" value="1"/>
</dbReference>
<dbReference type="InterPro" id="IPR013320">
    <property type="entry name" value="ConA-like_dom_sf"/>
</dbReference>
<dbReference type="InterPro" id="IPR027370">
    <property type="entry name" value="Znf-RING_euk"/>
</dbReference>
<keyword evidence="9" id="KW-1185">Reference proteome</keyword>
<dbReference type="InterPro" id="IPR003877">
    <property type="entry name" value="SPRY_dom"/>
</dbReference>
<name>A0A6J2W594_CHACN</name>
<organism evidence="9 10">
    <name type="scientific">Chanos chanos</name>
    <name type="common">Milkfish</name>
    <name type="synonym">Mugil chanos</name>
    <dbReference type="NCBI Taxonomy" id="29144"/>
    <lineage>
        <taxon>Eukaryota</taxon>
        <taxon>Metazoa</taxon>
        <taxon>Chordata</taxon>
        <taxon>Craniata</taxon>
        <taxon>Vertebrata</taxon>
        <taxon>Euteleostomi</taxon>
        <taxon>Actinopterygii</taxon>
        <taxon>Neopterygii</taxon>
        <taxon>Teleostei</taxon>
        <taxon>Ostariophysi</taxon>
        <taxon>Gonorynchiformes</taxon>
        <taxon>Chanidae</taxon>
        <taxon>Chanos</taxon>
    </lineage>
</organism>
<dbReference type="Gene3D" id="3.30.40.10">
    <property type="entry name" value="Zinc/RING finger domain, C3HC4 (zinc finger)"/>
    <property type="match status" value="1"/>
</dbReference>
<dbReference type="SMART" id="SM00184">
    <property type="entry name" value="RING"/>
    <property type="match status" value="1"/>
</dbReference>
<evidence type="ECO:0000256" key="5">
    <source>
        <dbReference type="SAM" id="Coils"/>
    </source>
</evidence>
<evidence type="ECO:0000259" key="7">
    <source>
        <dbReference type="PROSITE" id="PS50119"/>
    </source>
</evidence>
<dbReference type="InterPro" id="IPR006574">
    <property type="entry name" value="PRY"/>
</dbReference>
<dbReference type="SUPFAM" id="SSF49899">
    <property type="entry name" value="Concanavalin A-like lectins/glucanases"/>
    <property type="match status" value="1"/>
</dbReference>
<dbReference type="InterPro" id="IPR013083">
    <property type="entry name" value="Znf_RING/FYVE/PHD"/>
</dbReference>
<keyword evidence="2 4" id="KW-0863">Zinc-finger</keyword>
<dbReference type="Pfam" id="PF13445">
    <property type="entry name" value="zf-RING_UBOX"/>
    <property type="match status" value="1"/>
</dbReference>
<dbReference type="PROSITE" id="PS50089">
    <property type="entry name" value="ZF_RING_2"/>
    <property type="match status" value="1"/>
</dbReference>
<protein>
    <submittedName>
        <fullName evidence="10">Tripartite motif-containing protein 35-like isoform X2</fullName>
    </submittedName>
</protein>
<dbReference type="Pfam" id="PF13765">
    <property type="entry name" value="PRY"/>
    <property type="match status" value="1"/>
</dbReference>
<dbReference type="SMART" id="SM00336">
    <property type="entry name" value="BBOX"/>
    <property type="match status" value="1"/>
</dbReference>
<keyword evidence="1" id="KW-0479">Metal-binding</keyword>
<evidence type="ECO:0000256" key="2">
    <source>
        <dbReference type="ARBA" id="ARBA00022771"/>
    </source>
</evidence>
<dbReference type="PANTHER" id="PTHR24103">
    <property type="entry name" value="E3 UBIQUITIN-PROTEIN LIGASE TRIM"/>
    <property type="match status" value="1"/>
</dbReference>
<evidence type="ECO:0000259" key="8">
    <source>
        <dbReference type="PROSITE" id="PS50188"/>
    </source>
</evidence>
<evidence type="ECO:0000313" key="9">
    <source>
        <dbReference type="Proteomes" id="UP000504632"/>
    </source>
</evidence>
<feature type="coiled-coil region" evidence="5">
    <location>
        <begin position="168"/>
        <end position="232"/>
    </location>
</feature>
<dbReference type="GO" id="GO:0008270">
    <property type="term" value="F:zinc ion binding"/>
    <property type="evidence" value="ECO:0007669"/>
    <property type="project" value="UniProtKB-KW"/>
</dbReference>
<dbReference type="Pfam" id="PF00643">
    <property type="entry name" value="zf-B_box"/>
    <property type="match status" value="1"/>
</dbReference>
<dbReference type="Gene3D" id="2.60.120.920">
    <property type="match status" value="1"/>
</dbReference>
<dbReference type="InterPro" id="IPR043136">
    <property type="entry name" value="B30.2/SPRY_sf"/>
</dbReference>
<dbReference type="InParanoid" id="A0A6J2W594"/>
<dbReference type="GeneID" id="115820002"/>
<evidence type="ECO:0000259" key="6">
    <source>
        <dbReference type="PROSITE" id="PS50089"/>
    </source>
</evidence>